<evidence type="ECO:0000313" key="5">
    <source>
        <dbReference type="EMBL" id="GAA5141850.1"/>
    </source>
</evidence>
<dbReference type="Pfam" id="PF01083">
    <property type="entry name" value="Cutinase"/>
    <property type="match status" value="1"/>
</dbReference>
<keyword evidence="3" id="KW-0378">Hydrolase</keyword>
<dbReference type="RefSeq" id="WP_345454072.1">
    <property type="nucleotide sequence ID" value="NZ_BAABKG010000001.1"/>
</dbReference>
<evidence type="ECO:0000313" key="6">
    <source>
        <dbReference type="Proteomes" id="UP001500221"/>
    </source>
</evidence>
<keyword evidence="6" id="KW-1185">Reference proteome</keyword>
<name>A0ABP9P845_9ACTN</name>
<evidence type="ECO:0000256" key="1">
    <source>
        <dbReference type="ARBA" id="ARBA00007534"/>
    </source>
</evidence>
<evidence type="ECO:0000256" key="4">
    <source>
        <dbReference type="ARBA" id="ARBA00023157"/>
    </source>
</evidence>
<evidence type="ECO:0008006" key="7">
    <source>
        <dbReference type="Google" id="ProtNLM"/>
    </source>
</evidence>
<keyword evidence="4" id="KW-1015">Disulfide bond</keyword>
<dbReference type="PANTHER" id="PTHR33630:SF9">
    <property type="entry name" value="CUTINASE 4"/>
    <property type="match status" value="1"/>
</dbReference>
<proteinExistence type="inferred from homology"/>
<dbReference type="InterPro" id="IPR029058">
    <property type="entry name" value="AB_hydrolase_fold"/>
</dbReference>
<evidence type="ECO:0000256" key="2">
    <source>
        <dbReference type="ARBA" id="ARBA00022487"/>
    </source>
</evidence>
<dbReference type="SMART" id="SM01110">
    <property type="entry name" value="Cutinase"/>
    <property type="match status" value="1"/>
</dbReference>
<comment type="similarity">
    <text evidence="1">Belongs to the cutinase family.</text>
</comment>
<evidence type="ECO:0000256" key="3">
    <source>
        <dbReference type="ARBA" id="ARBA00022801"/>
    </source>
</evidence>
<dbReference type="PANTHER" id="PTHR33630">
    <property type="entry name" value="CUTINASE RV1984C-RELATED-RELATED"/>
    <property type="match status" value="1"/>
</dbReference>
<sequence length="343" mass="36208">MSVSPGGAAEIHGKILNSTVGVSSDYYVDASDVDWGHPSGPAPIGTGTRIRGEGVDVLPWTGWVQPALPPPAAPGITPGSSSNQAESGCKQVMFLAVRGSGEDPFDQAGDAAYNNWLSGMGPNIWQVYTAFNDQLNVRGYTGPNNQKGIGLRYTAMHVPIIENVLGGWPQALSNTLYTASIWQGVDRIEQYLNDEVARCGSTQKYVLAGYSQGALAIHLYLTQRAPDTPGMLNRIAAVGLQADPAKNQNGAEHTFTDGFSSAGPGTDMKNAKGIYRKAILPGSGPLPDAITARTATLCHDNDIVCAPGFGSWITQHTNYTNAELRALGTWLANTAANTGLPPR</sequence>
<gene>
    <name evidence="5" type="ORF">GCM10023340_04290</name>
</gene>
<keyword evidence="2" id="KW-0719">Serine esterase</keyword>
<protein>
    <recommendedName>
        <fullName evidence="7">Cutinase family protein</fullName>
    </recommendedName>
</protein>
<dbReference type="EMBL" id="BAABKG010000001">
    <property type="protein sequence ID" value="GAA5141850.1"/>
    <property type="molecule type" value="Genomic_DNA"/>
</dbReference>
<dbReference type="Gene3D" id="3.40.50.1820">
    <property type="entry name" value="alpha/beta hydrolase"/>
    <property type="match status" value="1"/>
</dbReference>
<organism evidence="5 6">
    <name type="scientific">Nocardioides marinquilinus</name>
    <dbReference type="NCBI Taxonomy" id="1210400"/>
    <lineage>
        <taxon>Bacteria</taxon>
        <taxon>Bacillati</taxon>
        <taxon>Actinomycetota</taxon>
        <taxon>Actinomycetes</taxon>
        <taxon>Propionibacteriales</taxon>
        <taxon>Nocardioidaceae</taxon>
        <taxon>Nocardioides</taxon>
    </lineage>
</organism>
<dbReference type="InterPro" id="IPR000675">
    <property type="entry name" value="Cutinase/axe"/>
</dbReference>
<reference evidence="6" key="1">
    <citation type="journal article" date="2019" name="Int. J. Syst. Evol. Microbiol.">
        <title>The Global Catalogue of Microorganisms (GCM) 10K type strain sequencing project: providing services to taxonomists for standard genome sequencing and annotation.</title>
        <authorList>
            <consortium name="The Broad Institute Genomics Platform"/>
            <consortium name="The Broad Institute Genome Sequencing Center for Infectious Disease"/>
            <person name="Wu L."/>
            <person name="Ma J."/>
        </authorList>
    </citation>
    <scope>NUCLEOTIDE SEQUENCE [LARGE SCALE GENOMIC DNA]</scope>
    <source>
        <strain evidence="6">JCM 18459</strain>
    </source>
</reference>
<comment type="caution">
    <text evidence="5">The sequence shown here is derived from an EMBL/GenBank/DDBJ whole genome shotgun (WGS) entry which is preliminary data.</text>
</comment>
<dbReference type="SUPFAM" id="SSF53474">
    <property type="entry name" value="alpha/beta-Hydrolases"/>
    <property type="match status" value="1"/>
</dbReference>
<accession>A0ABP9P845</accession>
<dbReference type="Proteomes" id="UP001500221">
    <property type="component" value="Unassembled WGS sequence"/>
</dbReference>